<dbReference type="Pfam" id="PF01041">
    <property type="entry name" value="DegT_DnrJ_EryC1"/>
    <property type="match status" value="1"/>
</dbReference>
<dbReference type="RefSeq" id="WP_141790280.1">
    <property type="nucleotide sequence ID" value="NZ_BAAAKX010000015.1"/>
</dbReference>
<dbReference type="GO" id="GO:0008483">
    <property type="term" value="F:transaminase activity"/>
    <property type="evidence" value="ECO:0007669"/>
    <property type="project" value="TreeGrafter"/>
</dbReference>
<dbReference type="SUPFAM" id="SSF53383">
    <property type="entry name" value="PLP-dependent transferases"/>
    <property type="match status" value="1"/>
</dbReference>
<reference evidence="5 6" key="1">
    <citation type="submission" date="2019-06" db="EMBL/GenBank/DDBJ databases">
        <title>Sequencing the genomes of 1000 actinobacteria strains.</title>
        <authorList>
            <person name="Klenk H.-P."/>
        </authorList>
    </citation>
    <scope>NUCLEOTIDE SEQUENCE [LARGE SCALE GENOMIC DNA]</scope>
    <source>
        <strain evidence="5 6">DSM 18082</strain>
    </source>
</reference>
<organism evidence="5 6">
    <name type="scientific">Oryzihumus leptocrescens</name>
    <dbReference type="NCBI Taxonomy" id="297536"/>
    <lineage>
        <taxon>Bacteria</taxon>
        <taxon>Bacillati</taxon>
        <taxon>Actinomycetota</taxon>
        <taxon>Actinomycetes</taxon>
        <taxon>Micrococcales</taxon>
        <taxon>Intrasporangiaceae</taxon>
        <taxon>Oryzihumus</taxon>
    </lineage>
</organism>
<keyword evidence="3 4" id="KW-0663">Pyridoxal phosphate</keyword>
<dbReference type="InterPro" id="IPR015424">
    <property type="entry name" value="PyrdxlP-dep_Trfase"/>
</dbReference>
<comment type="cofactor">
    <cofactor evidence="1">
        <name>pyridoxal 5'-phosphate</name>
        <dbReference type="ChEBI" id="CHEBI:597326"/>
    </cofactor>
</comment>
<evidence type="ECO:0000313" key="6">
    <source>
        <dbReference type="Proteomes" id="UP000319514"/>
    </source>
</evidence>
<dbReference type="AlphaFoldDB" id="A0A542Z9B1"/>
<dbReference type="InterPro" id="IPR000653">
    <property type="entry name" value="DegT/StrS_aminotransferase"/>
</dbReference>
<keyword evidence="6" id="KW-1185">Reference proteome</keyword>
<comment type="similarity">
    <text evidence="4">Belongs to the DegT/DnrJ/EryC1 family.</text>
</comment>
<name>A0A542Z9B1_9MICO</name>
<dbReference type="InterPro" id="IPR015421">
    <property type="entry name" value="PyrdxlP-dep_Trfase_major"/>
</dbReference>
<evidence type="ECO:0000256" key="1">
    <source>
        <dbReference type="ARBA" id="ARBA00001933"/>
    </source>
</evidence>
<gene>
    <name evidence="5" type="ORF">FB474_3689</name>
</gene>
<dbReference type="CDD" id="cd00616">
    <property type="entry name" value="AHBA_syn"/>
    <property type="match status" value="1"/>
</dbReference>
<dbReference type="GO" id="GO:0030170">
    <property type="term" value="F:pyridoxal phosphate binding"/>
    <property type="evidence" value="ECO:0007669"/>
    <property type="project" value="TreeGrafter"/>
</dbReference>
<dbReference type="EMBL" id="VFOQ01000002">
    <property type="protein sequence ID" value="TQL56923.1"/>
    <property type="molecule type" value="Genomic_DNA"/>
</dbReference>
<protein>
    <submittedName>
        <fullName evidence="5">Perosamine synthetase</fullName>
    </submittedName>
</protein>
<dbReference type="Gene3D" id="3.40.640.10">
    <property type="entry name" value="Type I PLP-dependent aspartate aminotransferase-like (Major domain)"/>
    <property type="match status" value="1"/>
</dbReference>
<accession>A0A542Z9B1</accession>
<feature type="active site" description="Proton acceptor" evidence="2">
    <location>
        <position position="193"/>
    </location>
</feature>
<evidence type="ECO:0000256" key="2">
    <source>
        <dbReference type="PIRSR" id="PIRSR000390-1"/>
    </source>
</evidence>
<dbReference type="GO" id="GO:0000271">
    <property type="term" value="P:polysaccharide biosynthetic process"/>
    <property type="evidence" value="ECO:0007669"/>
    <property type="project" value="TreeGrafter"/>
</dbReference>
<feature type="modified residue" description="N6-(pyridoxal phosphate)lysine" evidence="3">
    <location>
        <position position="193"/>
    </location>
</feature>
<dbReference type="PANTHER" id="PTHR30244:SF34">
    <property type="entry name" value="DTDP-4-AMINO-4,6-DIDEOXYGALACTOSE TRANSAMINASE"/>
    <property type="match status" value="1"/>
</dbReference>
<evidence type="ECO:0000256" key="4">
    <source>
        <dbReference type="RuleBase" id="RU004508"/>
    </source>
</evidence>
<comment type="caution">
    <text evidence="5">The sequence shown here is derived from an EMBL/GenBank/DDBJ whole genome shotgun (WGS) entry which is preliminary data.</text>
</comment>
<dbReference type="InterPro" id="IPR015422">
    <property type="entry name" value="PyrdxlP-dep_Trfase_small"/>
</dbReference>
<dbReference type="Gene3D" id="3.90.1150.10">
    <property type="entry name" value="Aspartate Aminotransferase, domain 1"/>
    <property type="match status" value="1"/>
</dbReference>
<dbReference type="PANTHER" id="PTHR30244">
    <property type="entry name" value="TRANSAMINASE"/>
    <property type="match status" value="1"/>
</dbReference>
<evidence type="ECO:0000313" key="5">
    <source>
        <dbReference type="EMBL" id="TQL56923.1"/>
    </source>
</evidence>
<dbReference type="OrthoDB" id="9804264at2"/>
<proteinExistence type="inferred from homology"/>
<dbReference type="PIRSF" id="PIRSF000390">
    <property type="entry name" value="PLP_StrS"/>
    <property type="match status" value="1"/>
</dbReference>
<evidence type="ECO:0000256" key="3">
    <source>
        <dbReference type="PIRSR" id="PIRSR000390-2"/>
    </source>
</evidence>
<sequence>MTTAPLLPGQTTDHVSFAQCHISPEARELALEVMAGGWLTAGQRTLQFEEELARWVGARTSVAVSSCTAAIEMALRALDLRPGSAVLTPTLTFCGAVNAIVHAGLRPVLLDVDEQTLTVNASEVESKRRERPAAMVVQHMAGYPAATQELAEAAGLTLDRVVEDAAHGLGASRDGRAVGTLPSTTCFSFYATKNLPIGEGGALTTPDPERTDRLRVMRQHGMSKDAWRRYEPGAGWRYEVTVDGLKANFTDLQAAIGLGQLAHLHTWQARRAELADRYDAQLGDVPGLVLPPRPSDGRHAWHLYPIRVQPAFGPCRDELIAALAERGVDTSVHFIPVHRFPYFRQLLGDLTPSLPVAERVADQLLSLPLHPHLSDDAVDRVCAQLLSLRTHPRR</sequence>
<dbReference type="Proteomes" id="UP000319514">
    <property type="component" value="Unassembled WGS sequence"/>
</dbReference>